<organism evidence="1 2">
    <name type="scientific">Paraconexibacter antarcticus</name>
    <dbReference type="NCBI Taxonomy" id="2949664"/>
    <lineage>
        <taxon>Bacteria</taxon>
        <taxon>Bacillati</taxon>
        <taxon>Actinomycetota</taxon>
        <taxon>Thermoleophilia</taxon>
        <taxon>Solirubrobacterales</taxon>
        <taxon>Paraconexibacteraceae</taxon>
        <taxon>Paraconexibacter</taxon>
    </lineage>
</organism>
<dbReference type="Proteomes" id="UP001056035">
    <property type="component" value="Chromosome"/>
</dbReference>
<dbReference type="RefSeq" id="WP_254570654.1">
    <property type="nucleotide sequence ID" value="NZ_CP098502.1"/>
</dbReference>
<dbReference type="EMBL" id="CP098502">
    <property type="protein sequence ID" value="UTI63938.1"/>
    <property type="molecule type" value="Genomic_DNA"/>
</dbReference>
<proteinExistence type="predicted"/>
<gene>
    <name evidence="1" type="ORF">NBH00_21665</name>
</gene>
<evidence type="ECO:0000313" key="1">
    <source>
        <dbReference type="EMBL" id="UTI63938.1"/>
    </source>
</evidence>
<accession>A0ABY5DPH9</accession>
<evidence type="ECO:0008006" key="3">
    <source>
        <dbReference type="Google" id="ProtNLM"/>
    </source>
</evidence>
<reference evidence="1 2" key="1">
    <citation type="submission" date="2022-06" db="EMBL/GenBank/DDBJ databases">
        <title>Paraconexibacter antarcticus.</title>
        <authorList>
            <person name="Kim C.S."/>
        </authorList>
    </citation>
    <scope>NUCLEOTIDE SEQUENCE [LARGE SCALE GENOMIC DNA]</scope>
    <source>
        <strain evidence="1 2">02-257</strain>
    </source>
</reference>
<keyword evidence="2" id="KW-1185">Reference proteome</keyword>
<evidence type="ECO:0000313" key="2">
    <source>
        <dbReference type="Proteomes" id="UP001056035"/>
    </source>
</evidence>
<name>A0ABY5DPH9_9ACTN</name>
<sequence>MYARLNRFTGMEAEALAGSLEWFQSEGLPALRRSPSFLTIFFGVNLEEGTATALTCWSSQHAMSVNEATEGPMRTEALRRAGGSLSRGLVDTYEIVHTDSRPMDSDDTELHARVIRWEGLRPEAIRAAKEEFVDQELPTWIEDPDYRGMLLGANTTLGNTLLVCFWATEDLSDVEARERQTTRRITSARSGPFRPVMFDSYQVAMAPDLTPATATVTAPRGSGATASR</sequence>
<protein>
    <recommendedName>
        <fullName evidence="3">ABM domain-containing protein</fullName>
    </recommendedName>
</protein>